<gene>
    <name evidence="3" type="ORF">C7212DRAFT_273575</name>
</gene>
<dbReference type="CDD" id="cd06257">
    <property type="entry name" value="DnaJ"/>
    <property type="match status" value="1"/>
</dbReference>
<dbReference type="AlphaFoldDB" id="A0A317T173"/>
<evidence type="ECO:0000313" key="3">
    <source>
        <dbReference type="EMBL" id="PWW79880.1"/>
    </source>
</evidence>
<dbReference type="PRINTS" id="PR00625">
    <property type="entry name" value="JDOMAIN"/>
</dbReference>
<dbReference type="Pfam" id="PF00226">
    <property type="entry name" value="DnaJ"/>
    <property type="match status" value="1"/>
</dbReference>
<feature type="region of interest" description="Disordered" evidence="1">
    <location>
        <begin position="83"/>
        <end position="104"/>
    </location>
</feature>
<dbReference type="SUPFAM" id="SSF46565">
    <property type="entry name" value="Chaperone J-domain"/>
    <property type="match status" value="1"/>
</dbReference>
<dbReference type="GO" id="GO:0005737">
    <property type="term" value="C:cytoplasm"/>
    <property type="evidence" value="ECO:0007669"/>
    <property type="project" value="TreeGrafter"/>
</dbReference>
<dbReference type="GO" id="GO:0051087">
    <property type="term" value="F:protein-folding chaperone binding"/>
    <property type="evidence" value="ECO:0007669"/>
    <property type="project" value="TreeGrafter"/>
</dbReference>
<name>A0A317T173_9PEZI</name>
<accession>A0A317T173</accession>
<protein>
    <submittedName>
        <fullName evidence="3">DnaJ-domain-containing protein</fullName>
    </submittedName>
</protein>
<evidence type="ECO:0000313" key="4">
    <source>
        <dbReference type="Proteomes" id="UP000246991"/>
    </source>
</evidence>
<dbReference type="InterPro" id="IPR036869">
    <property type="entry name" value="J_dom_sf"/>
</dbReference>
<evidence type="ECO:0000256" key="1">
    <source>
        <dbReference type="SAM" id="MobiDB-lite"/>
    </source>
</evidence>
<dbReference type="PROSITE" id="PS50076">
    <property type="entry name" value="DNAJ_2"/>
    <property type="match status" value="1"/>
</dbReference>
<proteinExistence type="predicted"/>
<dbReference type="STRING" id="42249.A0A317T173"/>
<reference evidence="3 4" key="1">
    <citation type="submission" date="2018-03" db="EMBL/GenBank/DDBJ databases">
        <title>Genomes of Pezizomycetes fungi and the evolution of truffles.</title>
        <authorList>
            <person name="Murat C."/>
            <person name="Payen T."/>
            <person name="Noel B."/>
            <person name="Kuo A."/>
            <person name="Martin F.M."/>
        </authorList>
    </citation>
    <scope>NUCLEOTIDE SEQUENCE [LARGE SCALE GENOMIC DNA]</scope>
    <source>
        <strain evidence="3">091103-1</strain>
    </source>
</reference>
<sequence length="104" mass="11690">MPGTSAAANKSTNHYDALGVPFDASDAEIKKAYRKLAFAHHPDKNPGNVQNATKKFTEVKEAYEALSDPERRRKYDKEIGRYGLKSSSSFPSEQRKNLDICIRD</sequence>
<dbReference type="PANTHER" id="PTHR43948">
    <property type="entry name" value="DNAJ HOMOLOG SUBFAMILY B"/>
    <property type="match status" value="1"/>
</dbReference>
<dbReference type="Proteomes" id="UP000246991">
    <property type="component" value="Unassembled WGS sequence"/>
</dbReference>
<dbReference type="PANTHER" id="PTHR43948:SF10">
    <property type="entry name" value="MRJ, ISOFORM E"/>
    <property type="match status" value="1"/>
</dbReference>
<dbReference type="SMART" id="SM00271">
    <property type="entry name" value="DnaJ"/>
    <property type="match status" value="1"/>
</dbReference>
<feature type="domain" description="J" evidence="2">
    <location>
        <begin position="13"/>
        <end position="79"/>
    </location>
</feature>
<evidence type="ECO:0000259" key="2">
    <source>
        <dbReference type="PROSITE" id="PS50076"/>
    </source>
</evidence>
<dbReference type="Gene3D" id="1.10.287.110">
    <property type="entry name" value="DnaJ domain"/>
    <property type="match status" value="1"/>
</dbReference>
<comment type="caution">
    <text evidence="3">The sequence shown here is derived from an EMBL/GenBank/DDBJ whole genome shotgun (WGS) entry which is preliminary data.</text>
</comment>
<feature type="compositionally biased region" description="Basic and acidic residues" evidence="1">
    <location>
        <begin position="93"/>
        <end position="104"/>
    </location>
</feature>
<dbReference type="EMBL" id="PYWC01000006">
    <property type="protein sequence ID" value="PWW79880.1"/>
    <property type="molecule type" value="Genomic_DNA"/>
</dbReference>
<dbReference type="InterPro" id="IPR018253">
    <property type="entry name" value="DnaJ_domain_CS"/>
</dbReference>
<keyword evidence="4" id="KW-1185">Reference proteome</keyword>
<dbReference type="PROSITE" id="PS00636">
    <property type="entry name" value="DNAJ_1"/>
    <property type="match status" value="1"/>
</dbReference>
<dbReference type="OrthoDB" id="552049at2759"/>
<organism evidence="3 4">
    <name type="scientific">Tuber magnatum</name>
    <name type="common">white Piedmont truffle</name>
    <dbReference type="NCBI Taxonomy" id="42249"/>
    <lineage>
        <taxon>Eukaryota</taxon>
        <taxon>Fungi</taxon>
        <taxon>Dikarya</taxon>
        <taxon>Ascomycota</taxon>
        <taxon>Pezizomycotina</taxon>
        <taxon>Pezizomycetes</taxon>
        <taxon>Pezizales</taxon>
        <taxon>Tuberaceae</taxon>
        <taxon>Tuber</taxon>
    </lineage>
</organism>
<dbReference type="GO" id="GO:0044183">
    <property type="term" value="F:protein folding chaperone"/>
    <property type="evidence" value="ECO:0007669"/>
    <property type="project" value="TreeGrafter"/>
</dbReference>
<dbReference type="GO" id="GO:0005634">
    <property type="term" value="C:nucleus"/>
    <property type="evidence" value="ECO:0007669"/>
    <property type="project" value="TreeGrafter"/>
</dbReference>
<dbReference type="InterPro" id="IPR001623">
    <property type="entry name" value="DnaJ_domain"/>
</dbReference>
<dbReference type="GO" id="GO:0051082">
    <property type="term" value="F:unfolded protein binding"/>
    <property type="evidence" value="ECO:0007669"/>
    <property type="project" value="TreeGrafter"/>
</dbReference>